<dbReference type="Proteomes" id="UP000218231">
    <property type="component" value="Unassembled WGS sequence"/>
</dbReference>
<sequence>MSGFILPASSPSIGTDSIDFDLFSTQIARNLNALPAVRPTLSRYELPYLVPLRSPTDAERFMSQHAEWGNGDGEGEAKVINCPKRSFWKCLIRSQPRYQLIVEFR</sequence>
<name>A0A2A2LED8_9BILA</name>
<proteinExistence type="predicted"/>
<dbReference type="EMBL" id="LIAE01006842">
    <property type="protein sequence ID" value="PAV84510.1"/>
    <property type="molecule type" value="Genomic_DNA"/>
</dbReference>
<evidence type="ECO:0000313" key="1">
    <source>
        <dbReference type="EMBL" id="PAV84510.1"/>
    </source>
</evidence>
<comment type="caution">
    <text evidence="1">The sequence shown here is derived from an EMBL/GenBank/DDBJ whole genome shotgun (WGS) entry which is preliminary data.</text>
</comment>
<organism evidence="1 2">
    <name type="scientific">Diploscapter pachys</name>
    <dbReference type="NCBI Taxonomy" id="2018661"/>
    <lineage>
        <taxon>Eukaryota</taxon>
        <taxon>Metazoa</taxon>
        <taxon>Ecdysozoa</taxon>
        <taxon>Nematoda</taxon>
        <taxon>Chromadorea</taxon>
        <taxon>Rhabditida</taxon>
        <taxon>Rhabditina</taxon>
        <taxon>Rhabditomorpha</taxon>
        <taxon>Rhabditoidea</taxon>
        <taxon>Rhabditidae</taxon>
        <taxon>Diploscapter</taxon>
    </lineage>
</organism>
<keyword evidence="2" id="KW-1185">Reference proteome</keyword>
<evidence type="ECO:0000313" key="2">
    <source>
        <dbReference type="Proteomes" id="UP000218231"/>
    </source>
</evidence>
<dbReference type="AlphaFoldDB" id="A0A2A2LED8"/>
<reference evidence="1 2" key="1">
    <citation type="journal article" date="2017" name="Curr. Biol.">
        <title>Genome architecture and evolution of a unichromosomal asexual nematode.</title>
        <authorList>
            <person name="Fradin H."/>
            <person name="Zegar C."/>
            <person name="Gutwein M."/>
            <person name="Lucas J."/>
            <person name="Kovtun M."/>
            <person name="Corcoran D."/>
            <person name="Baugh L.R."/>
            <person name="Kiontke K."/>
            <person name="Gunsalus K."/>
            <person name="Fitch D.H."/>
            <person name="Piano F."/>
        </authorList>
    </citation>
    <scope>NUCLEOTIDE SEQUENCE [LARGE SCALE GENOMIC DNA]</scope>
    <source>
        <strain evidence="1">PF1309</strain>
    </source>
</reference>
<gene>
    <name evidence="1" type="ORF">WR25_15047</name>
</gene>
<protein>
    <submittedName>
        <fullName evidence="1">Uncharacterized protein</fullName>
    </submittedName>
</protein>
<accession>A0A2A2LED8</accession>